<name>A0A816UCV2_9BILA</name>
<evidence type="ECO:0000313" key="1">
    <source>
        <dbReference type="EMBL" id="CAF2107409.1"/>
    </source>
</evidence>
<comment type="caution">
    <text evidence="1">The sequence shown here is derived from an EMBL/GenBank/DDBJ whole genome shotgun (WGS) entry which is preliminary data.</text>
</comment>
<keyword evidence="4" id="KW-1185">Reference proteome</keyword>
<dbReference type="AlphaFoldDB" id="A0A816UCV2"/>
<sequence length="134" mass="14926">MTDVAEDDADTLIVSTAIKKQAENVVIVGEDIIDLVVLVMALIPDDHNILFLKPSYGKKTFSSKNLQQLGLKHILFIHAFTGWDTTSVAFRKGKINFLKLYKQQDNIQAAAKVFTDQDSSPLQIEEAGKTCFLK</sequence>
<proteinExistence type="predicted"/>
<accession>A0A816UCV2</accession>
<evidence type="ECO:0000313" key="4">
    <source>
        <dbReference type="Proteomes" id="UP000663866"/>
    </source>
</evidence>
<dbReference type="EMBL" id="CAJNRF010009128">
    <property type="protein sequence ID" value="CAF2107409.1"/>
    <property type="molecule type" value="Genomic_DNA"/>
</dbReference>
<reference evidence="1" key="1">
    <citation type="submission" date="2021-02" db="EMBL/GenBank/DDBJ databases">
        <authorList>
            <person name="Nowell W R."/>
        </authorList>
    </citation>
    <scope>NUCLEOTIDE SEQUENCE</scope>
</reference>
<feature type="non-terminal residue" evidence="1">
    <location>
        <position position="134"/>
    </location>
</feature>
<dbReference type="EMBL" id="CAJOBG010006290">
    <property type="protein sequence ID" value="CAF4182414.1"/>
    <property type="molecule type" value="Genomic_DNA"/>
</dbReference>
<organism evidence="1 3">
    <name type="scientific">Rotaria magnacalcarata</name>
    <dbReference type="NCBI Taxonomy" id="392030"/>
    <lineage>
        <taxon>Eukaryota</taxon>
        <taxon>Metazoa</taxon>
        <taxon>Spiralia</taxon>
        <taxon>Gnathifera</taxon>
        <taxon>Rotifera</taxon>
        <taxon>Eurotatoria</taxon>
        <taxon>Bdelloidea</taxon>
        <taxon>Philodinida</taxon>
        <taxon>Philodinidae</taxon>
        <taxon>Rotaria</taxon>
    </lineage>
</organism>
<evidence type="ECO:0000313" key="3">
    <source>
        <dbReference type="Proteomes" id="UP000663856"/>
    </source>
</evidence>
<dbReference type="Proteomes" id="UP000663866">
    <property type="component" value="Unassembled WGS sequence"/>
</dbReference>
<evidence type="ECO:0000313" key="2">
    <source>
        <dbReference type="EMBL" id="CAF4182414.1"/>
    </source>
</evidence>
<dbReference type="Proteomes" id="UP000663856">
    <property type="component" value="Unassembled WGS sequence"/>
</dbReference>
<gene>
    <name evidence="2" type="ORF">OVN521_LOCUS25355</name>
    <name evidence="1" type="ORF">WKI299_LOCUS21598</name>
</gene>
<protein>
    <submittedName>
        <fullName evidence="1">Uncharacterized protein</fullName>
    </submittedName>
</protein>